<dbReference type="SUPFAM" id="SSF47473">
    <property type="entry name" value="EF-hand"/>
    <property type="match status" value="1"/>
</dbReference>
<dbReference type="PANTHER" id="PTHR23104">
    <property type="entry name" value="MULTIPLE COAGULATION FACTOR DEFICIENCY PROTEIN 2 NEURAL STEM CELL DERIVED NEURONAL SURVIVAL PROTEIN"/>
    <property type="match status" value="1"/>
</dbReference>
<dbReference type="AlphaFoldDB" id="A0A224YB52"/>
<keyword evidence="1" id="KW-0732">Signal</keyword>
<proteinExistence type="predicted"/>
<protein>
    <submittedName>
        <fullName evidence="4">Kazal/vWf domain containing protein</fullName>
    </submittedName>
</protein>
<evidence type="ECO:0000313" key="4">
    <source>
        <dbReference type="EMBL" id="MAA14917.1"/>
    </source>
</evidence>
<dbReference type="EMBL" id="GFPF01003771">
    <property type="protein sequence ID" value="MAA14917.1"/>
    <property type="molecule type" value="Transcribed_RNA"/>
</dbReference>
<dbReference type="InterPro" id="IPR011992">
    <property type="entry name" value="EF-hand-dom_pair"/>
</dbReference>
<dbReference type="InterPro" id="IPR018247">
    <property type="entry name" value="EF_Hand_1_Ca_BS"/>
</dbReference>
<evidence type="ECO:0000256" key="2">
    <source>
        <dbReference type="ARBA" id="ARBA00022737"/>
    </source>
</evidence>
<keyword evidence="3" id="KW-0106">Calcium</keyword>
<sequence>MTDEQVTFYFFHMHDFDDNHLLDGIELASAMQHSIEHFIEPSKLAHQSFDSVIMIVDGLLTLDKNNDGFVSYPELRAHKK</sequence>
<evidence type="ECO:0000256" key="3">
    <source>
        <dbReference type="ARBA" id="ARBA00022837"/>
    </source>
</evidence>
<dbReference type="InterPro" id="IPR052110">
    <property type="entry name" value="MCFD2-like"/>
</dbReference>
<name>A0A224YB52_9ACAR</name>
<dbReference type="PROSITE" id="PS00018">
    <property type="entry name" value="EF_HAND_1"/>
    <property type="match status" value="2"/>
</dbReference>
<dbReference type="Gene3D" id="1.10.238.10">
    <property type="entry name" value="EF-hand"/>
    <property type="match status" value="1"/>
</dbReference>
<keyword evidence="2" id="KW-0677">Repeat</keyword>
<dbReference type="PANTHER" id="PTHR23104:SF17">
    <property type="entry name" value="EF-HAND DOMAIN-CONTAINING PROTEIN"/>
    <property type="match status" value="1"/>
</dbReference>
<reference evidence="4" key="1">
    <citation type="journal article" date="2017" name="Parasit. Vectors">
        <title>Sialotranscriptomics of Rhipicephalus zambeziensis reveals intricate expression profiles of secretory proteins and suggests tight temporal transcriptional regulation during blood-feeding.</title>
        <authorList>
            <person name="de Castro M.H."/>
            <person name="de Klerk D."/>
            <person name="Pienaar R."/>
            <person name="Rees D.J.G."/>
            <person name="Mans B.J."/>
        </authorList>
    </citation>
    <scope>NUCLEOTIDE SEQUENCE</scope>
    <source>
        <tissue evidence="4">Salivary glands</tissue>
    </source>
</reference>
<evidence type="ECO:0000256" key="1">
    <source>
        <dbReference type="ARBA" id="ARBA00022729"/>
    </source>
</evidence>
<accession>A0A224YB52</accession>
<organism evidence="4">
    <name type="scientific">Rhipicephalus zambeziensis</name>
    <dbReference type="NCBI Taxonomy" id="60191"/>
    <lineage>
        <taxon>Eukaryota</taxon>
        <taxon>Metazoa</taxon>
        <taxon>Ecdysozoa</taxon>
        <taxon>Arthropoda</taxon>
        <taxon>Chelicerata</taxon>
        <taxon>Arachnida</taxon>
        <taxon>Acari</taxon>
        <taxon>Parasitiformes</taxon>
        <taxon>Ixodida</taxon>
        <taxon>Ixodoidea</taxon>
        <taxon>Ixodidae</taxon>
        <taxon>Rhipicephalinae</taxon>
        <taxon>Rhipicephalus</taxon>
        <taxon>Rhipicephalus</taxon>
    </lineage>
</organism>